<organism evidence="4 5">
    <name type="scientific">Peronospora belbahrii</name>
    <dbReference type="NCBI Taxonomy" id="622444"/>
    <lineage>
        <taxon>Eukaryota</taxon>
        <taxon>Sar</taxon>
        <taxon>Stramenopiles</taxon>
        <taxon>Oomycota</taxon>
        <taxon>Peronosporomycetes</taxon>
        <taxon>Peronosporales</taxon>
        <taxon>Peronosporaceae</taxon>
        <taxon>Peronospora</taxon>
    </lineage>
</organism>
<name>A0ABN8D007_9STRA</name>
<dbReference type="Pfam" id="PF13456">
    <property type="entry name" value="RVT_3"/>
    <property type="match status" value="1"/>
</dbReference>
<dbReference type="Proteomes" id="UP001158986">
    <property type="component" value="Unassembled WGS sequence"/>
</dbReference>
<protein>
    <recommendedName>
        <fullName evidence="3">RNase H type-1 domain-containing protein</fullName>
    </recommendedName>
</protein>
<evidence type="ECO:0000313" key="4">
    <source>
        <dbReference type="EMBL" id="CAH0518743.1"/>
    </source>
</evidence>
<feature type="compositionally biased region" description="Polar residues" evidence="1">
    <location>
        <begin position="261"/>
        <end position="270"/>
    </location>
</feature>
<dbReference type="InterPro" id="IPR002156">
    <property type="entry name" value="RNaseH_domain"/>
</dbReference>
<sequence length="270" mass="28790">MILASGFSVMMAPVAGIQVSAVLVRRCSTPVAPSCGQGGSHYMPSSAETNNTSDYAALLLRVRTAADNGLKKLRVKGDSTLVIRQVCGIFATRRTRLRRLWDAVKDRTANQALDRRRPVFGGLCPHAGGTTEIPARRPRLRLRKLTKQEVEVASEVVGSLGAALAAKISDASVWVTAEGYILALPHLLYSKLQPFTQLRTGTGGISSPSGTARLRGLRRRQGVALRPTDGNTEFFACGVSRGCPCGALAPPPWSQEGKETASASSLTRHA</sequence>
<dbReference type="InterPro" id="IPR036397">
    <property type="entry name" value="RNaseH_sf"/>
</dbReference>
<feature type="chain" id="PRO_5046647695" description="RNase H type-1 domain-containing protein" evidence="2">
    <location>
        <begin position="17"/>
        <end position="270"/>
    </location>
</feature>
<evidence type="ECO:0000256" key="2">
    <source>
        <dbReference type="SAM" id="SignalP"/>
    </source>
</evidence>
<keyword evidence="5" id="KW-1185">Reference proteome</keyword>
<dbReference type="Gene3D" id="3.30.420.10">
    <property type="entry name" value="Ribonuclease H-like superfamily/Ribonuclease H"/>
    <property type="match status" value="1"/>
</dbReference>
<accession>A0ABN8D007</accession>
<evidence type="ECO:0000313" key="5">
    <source>
        <dbReference type="Proteomes" id="UP001158986"/>
    </source>
</evidence>
<evidence type="ECO:0000259" key="3">
    <source>
        <dbReference type="Pfam" id="PF13456"/>
    </source>
</evidence>
<proteinExistence type="predicted"/>
<comment type="caution">
    <text evidence="4">The sequence shown here is derived from an EMBL/GenBank/DDBJ whole genome shotgun (WGS) entry which is preliminary data.</text>
</comment>
<gene>
    <name evidence="4" type="ORF">PBS001_LOCUS5301</name>
</gene>
<feature type="signal peptide" evidence="2">
    <location>
        <begin position="1"/>
        <end position="16"/>
    </location>
</feature>
<feature type="domain" description="RNase H type-1" evidence="3">
    <location>
        <begin position="45"/>
        <end position="105"/>
    </location>
</feature>
<keyword evidence="2" id="KW-0732">Signal</keyword>
<reference evidence="4 5" key="1">
    <citation type="submission" date="2021-11" db="EMBL/GenBank/DDBJ databases">
        <authorList>
            <person name="Islam A."/>
            <person name="Islam S."/>
            <person name="Flora M.S."/>
            <person name="Rahman M."/>
            <person name="Ziaur R.M."/>
            <person name="Epstein J.H."/>
            <person name="Hassan M."/>
            <person name="Klassen M."/>
            <person name="Woodard K."/>
            <person name="Webb A."/>
            <person name="Webby R.J."/>
            <person name="El Zowalaty M.E."/>
        </authorList>
    </citation>
    <scope>NUCLEOTIDE SEQUENCE [LARGE SCALE GENOMIC DNA]</scope>
    <source>
        <strain evidence="4">Pbs1</strain>
    </source>
</reference>
<feature type="region of interest" description="Disordered" evidence="1">
    <location>
        <begin position="248"/>
        <end position="270"/>
    </location>
</feature>
<dbReference type="EMBL" id="CAKLCB010000266">
    <property type="protein sequence ID" value="CAH0518743.1"/>
    <property type="molecule type" value="Genomic_DNA"/>
</dbReference>
<evidence type="ECO:0000256" key="1">
    <source>
        <dbReference type="SAM" id="MobiDB-lite"/>
    </source>
</evidence>